<evidence type="ECO:0000313" key="1">
    <source>
        <dbReference type="EMBL" id="KAG0438454.1"/>
    </source>
</evidence>
<accession>A0AC60QPE7</accession>
<gene>
    <name evidence="1" type="ORF">HPB47_017010</name>
</gene>
<sequence length="123" mass="14088">MCLHQLKWSVLWEPHYSVQGKVMKPDLVATKGDMVVIIDVQVVGIVMRRAVLHEEKAAKYTEPPLVTIATQNFRGIWPKKSERELLSLRSQSDLKLMTIRCLKGGLQCFWGRRRLTTAVNTRG</sequence>
<name>A0AC60QPE7_IXOPE</name>
<comment type="caution">
    <text evidence="1">The sequence shown here is derived from an EMBL/GenBank/DDBJ whole genome shotgun (WGS) entry which is preliminary data.</text>
</comment>
<keyword evidence="2" id="KW-1185">Reference proteome</keyword>
<organism evidence="1 2">
    <name type="scientific">Ixodes persulcatus</name>
    <name type="common">Taiga tick</name>
    <dbReference type="NCBI Taxonomy" id="34615"/>
    <lineage>
        <taxon>Eukaryota</taxon>
        <taxon>Metazoa</taxon>
        <taxon>Ecdysozoa</taxon>
        <taxon>Arthropoda</taxon>
        <taxon>Chelicerata</taxon>
        <taxon>Arachnida</taxon>
        <taxon>Acari</taxon>
        <taxon>Parasitiformes</taxon>
        <taxon>Ixodida</taxon>
        <taxon>Ixodoidea</taxon>
        <taxon>Ixodidae</taxon>
        <taxon>Ixodinae</taxon>
        <taxon>Ixodes</taxon>
    </lineage>
</organism>
<proteinExistence type="predicted"/>
<evidence type="ECO:0000313" key="2">
    <source>
        <dbReference type="Proteomes" id="UP000805193"/>
    </source>
</evidence>
<reference evidence="1 2" key="1">
    <citation type="journal article" date="2020" name="Cell">
        <title>Large-Scale Comparative Analyses of Tick Genomes Elucidate Their Genetic Diversity and Vector Capacities.</title>
        <authorList>
            <consortium name="Tick Genome and Microbiome Consortium (TIGMIC)"/>
            <person name="Jia N."/>
            <person name="Wang J."/>
            <person name="Shi W."/>
            <person name="Du L."/>
            <person name="Sun Y."/>
            <person name="Zhan W."/>
            <person name="Jiang J.F."/>
            <person name="Wang Q."/>
            <person name="Zhang B."/>
            <person name="Ji P."/>
            <person name="Bell-Sakyi L."/>
            <person name="Cui X.M."/>
            <person name="Yuan T.T."/>
            <person name="Jiang B.G."/>
            <person name="Yang W.F."/>
            <person name="Lam T.T."/>
            <person name="Chang Q.C."/>
            <person name="Ding S.J."/>
            <person name="Wang X.J."/>
            <person name="Zhu J.G."/>
            <person name="Ruan X.D."/>
            <person name="Zhao L."/>
            <person name="Wei J.T."/>
            <person name="Ye R.Z."/>
            <person name="Que T.C."/>
            <person name="Du C.H."/>
            <person name="Zhou Y.H."/>
            <person name="Cheng J.X."/>
            <person name="Dai P.F."/>
            <person name="Guo W.B."/>
            <person name="Han X.H."/>
            <person name="Huang E.J."/>
            <person name="Li L.F."/>
            <person name="Wei W."/>
            <person name="Gao Y.C."/>
            <person name="Liu J.Z."/>
            <person name="Shao H.Z."/>
            <person name="Wang X."/>
            <person name="Wang C.C."/>
            <person name="Yang T.C."/>
            <person name="Huo Q.B."/>
            <person name="Li W."/>
            <person name="Chen H.Y."/>
            <person name="Chen S.E."/>
            <person name="Zhou L.G."/>
            <person name="Ni X.B."/>
            <person name="Tian J.H."/>
            <person name="Sheng Y."/>
            <person name="Liu T."/>
            <person name="Pan Y.S."/>
            <person name="Xia L.Y."/>
            <person name="Li J."/>
            <person name="Zhao F."/>
            <person name="Cao W.C."/>
        </authorList>
    </citation>
    <scope>NUCLEOTIDE SEQUENCE [LARGE SCALE GENOMIC DNA]</scope>
    <source>
        <strain evidence="1">Iper-2018</strain>
    </source>
</reference>
<dbReference type="EMBL" id="JABSTQ010005832">
    <property type="protein sequence ID" value="KAG0438454.1"/>
    <property type="molecule type" value="Genomic_DNA"/>
</dbReference>
<dbReference type="Proteomes" id="UP000805193">
    <property type="component" value="Unassembled WGS sequence"/>
</dbReference>
<protein>
    <submittedName>
        <fullName evidence="1">Uncharacterized protein</fullName>
    </submittedName>
</protein>